<dbReference type="PANTHER" id="PTHR13789:SF311">
    <property type="entry name" value="HYDROXYLASE, PUTATIVE (AFU_ORTHOLOGUE AFUA_5G10180)-RELATED"/>
    <property type="match status" value="1"/>
</dbReference>
<dbReference type="Proteomes" id="UP000241587">
    <property type="component" value="Unassembled WGS sequence"/>
</dbReference>
<keyword evidence="5" id="KW-1185">Reference proteome</keyword>
<dbReference type="InterPro" id="IPR036188">
    <property type="entry name" value="FAD/NAD-bd_sf"/>
</dbReference>
<accession>A0A2T4GKS5</accession>
<gene>
    <name evidence="4" type="ORF">FCULG_00000035</name>
</gene>
<evidence type="ECO:0000256" key="1">
    <source>
        <dbReference type="ARBA" id="ARBA00007992"/>
    </source>
</evidence>
<keyword evidence="3" id="KW-0503">Monooxygenase</keyword>
<dbReference type="PANTHER" id="PTHR13789">
    <property type="entry name" value="MONOOXYGENASE"/>
    <property type="match status" value="1"/>
</dbReference>
<evidence type="ECO:0008006" key="6">
    <source>
        <dbReference type="Google" id="ProtNLM"/>
    </source>
</evidence>
<reference evidence="4 5" key="1">
    <citation type="submission" date="2018-02" db="EMBL/GenBank/DDBJ databases">
        <title>Fusarium culmorum secondary metabolites in fungal-bacterial-plant interactions.</title>
        <authorList>
            <person name="Schmidt R."/>
        </authorList>
    </citation>
    <scope>NUCLEOTIDE SEQUENCE [LARGE SCALE GENOMIC DNA]</scope>
    <source>
        <strain evidence="4 5">PV</strain>
    </source>
</reference>
<name>A0A2T4GKS5_FUSCU</name>
<dbReference type="SUPFAM" id="SSF51905">
    <property type="entry name" value="FAD/NAD(P)-binding domain"/>
    <property type="match status" value="1"/>
</dbReference>
<proteinExistence type="inferred from homology"/>
<dbReference type="OrthoDB" id="16820at2759"/>
<organism evidence="4 5">
    <name type="scientific">Fusarium culmorum</name>
    <dbReference type="NCBI Taxonomy" id="5516"/>
    <lineage>
        <taxon>Eukaryota</taxon>
        <taxon>Fungi</taxon>
        <taxon>Dikarya</taxon>
        <taxon>Ascomycota</taxon>
        <taxon>Pezizomycotina</taxon>
        <taxon>Sordariomycetes</taxon>
        <taxon>Hypocreomycetidae</taxon>
        <taxon>Hypocreales</taxon>
        <taxon>Nectriaceae</taxon>
        <taxon>Fusarium</taxon>
    </lineage>
</organism>
<dbReference type="Gene3D" id="3.50.50.60">
    <property type="entry name" value="FAD/NAD(P)-binding domain"/>
    <property type="match status" value="1"/>
</dbReference>
<dbReference type="OMA" id="IDFRRYA"/>
<comment type="caution">
    <text evidence="4">The sequence shown here is derived from an EMBL/GenBank/DDBJ whole genome shotgun (WGS) entry which is preliminary data.</text>
</comment>
<evidence type="ECO:0000313" key="5">
    <source>
        <dbReference type="Proteomes" id="UP000241587"/>
    </source>
</evidence>
<dbReference type="EMBL" id="PVEM01000012">
    <property type="protein sequence ID" value="PTD04173.1"/>
    <property type="molecule type" value="Genomic_DNA"/>
</dbReference>
<evidence type="ECO:0000313" key="4">
    <source>
        <dbReference type="EMBL" id="PTD04173.1"/>
    </source>
</evidence>
<keyword evidence="2" id="KW-0560">Oxidoreductase</keyword>
<dbReference type="InterPro" id="IPR050493">
    <property type="entry name" value="FAD-dep_Monooxygenase_BioMet"/>
</dbReference>
<protein>
    <recommendedName>
        <fullName evidence="6">FAD-binding domain-containing protein</fullName>
    </recommendedName>
</protein>
<comment type="similarity">
    <text evidence="1">Belongs to the paxM FAD-dependent monooxygenase family.</text>
</comment>
<evidence type="ECO:0000256" key="3">
    <source>
        <dbReference type="ARBA" id="ARBA00023033"/>
    </source>
</evidence>
<sequence length="426" mass="47649">MALLHMTSTDTQLSEELGVKIRTGCDVAKADFEATEVVLSNGEHIKSDVILGVDGIWSTLRSQVVGQNVEPTETGDLAYQGTFTRKQLEELNDPEVLRFCEENKQTLTLWLGPMKHAVFYAIRGGDLGEMCQEFEGWDPILTKITTCFSSTLKWKLCHHGELDTWVKASLPQSFALLGDSAHPTLPYQSQGATVAFNDAAVIEALLERFHQTDKEQLKANGMTLHKVLKIFEPGQKPYSSLNVQGAVKNRVMYHLPDGQAQQQRDIEFSQMTAESRSDWTWIDGGFYSRLCSVAELEFLGLDRFEPSDKPNDPEDEAAHCTKMRQLGARWFRDPDHKIRAGWKIRNGDPDTPLLFVGWPAGGGVWTINTNISQSAQKGLGRIDNAFTMDERCEMIEQLGGIFYADPKDCPHLDLDGSREGDDGKGY</sequence>
<evidence type="ECO:0000256" key="2">
    <source>
        <dbReference type="ARBA" id="ARBA00023002"/>
    </source>
</evidence>
<dbReference type="GO" id="GO:0004497">
    <property type="term" value="F:monooxygenase activity"/>
    <property type="evidence" value="ECO:0007669"/>
    <property type="project" value="UniProtKB-KW"/>
</dbReference>
<dbReference type="AlphaFoldDB" id="A0A2T4GKS5"/>